<keyword evidence="3" id="KW-1185">Reference proteome</keyword>
<organism evidence="2 3">
    <name type="scientific">Bagarius yarrelli</name>
    <name type="common">Goonch</name>
    <name type="synonym">Bagrus yarrelli</name>
    <dbReference type="NCBI Taxonomy" id="175774"/>
    <lineage>
        <taxon>Eukaryota</taxon>
        <taxon>Metazoa</taxon>
        <taxon>Chordata</taxon>
        <taxon>Craniata</taxon>
        <taxon>Vertebrata</taxon>
        <taxon>Euteleostomi</taxon>
        <taxon>Actinopterygii</taxon>
        <taxon>Neopterygii</taxon>
        <taxon>Teleostei</taxon>
        <taxon>Ostariophysi</taxon>
        <taxon>Siluriformes</taxon>
        <taxon>Sisoridae</taxon>
        <taxon>Sisorinae</taxon>
        <taxon>Bagarius</taxon>
    </lineage>
</organism>
<evidence type="ECO:0000256" key="1">
    <source>
        <dbReference type="SAM" id="MobiDB-lite"/>
    </source>
</evidence>
<proteinExistence type="predicted"/>
<evidence type="ECO:0000313" key="3">
    <source>
        <dbReference type="Proteomes" id="UP000319801"/>
    </source>
</evidence>
<feature type="region of interest" description="Disordered" evidence="1">
    <location>
        <begin position="86"/>
        <end position="106"/>
    </location>
</feature>
<gene>
    <name evidence="2" type="ORF">Baya_14815</name>
</gene>
<sequence length="106" mass="11928">MTTVAAEYDHIEIQQQYQDTVNNRWDEEWDNENSSARLFERSRIKALAGLSEEELSKGKVVGVCMLSRGGEATFEWPGREDRARTIRGDACFPPPLPSPPPPPSPL</sequence>
<accession>A0A556V9Y8</accession>
<dbReference type="OrthoDB" id="18740at2759"/>
<evidence type="ECO:0000313" key="2">
    <source>
        <dbReference type="EMBL" id="TTD32931.1"/>
    </source>
</evidence>
<dbReference type="Proteomes" id="UP000319801">
    <property type="component" value="Unassembled WGS sequence"/>
</dbReference>
<dbReference type="AlphaFoldDB" id="A0A556V9Y8"/>
<feature type="compositionally biased region" description="Pro residues" evidence="1">
    <location>
        <begin position="92"/>
        <end position="106"/>
    </location>
</feature>
<name>A0A556V9Y8_BAGYA</name>
<dbReference type="EMBL" id="VCAZ01000181">
    <property type="protein sequence ID" value="TTD32931.1"/>
    <property type="molecule type" value="Genomic_DNA"/>
</dbReference>
<reference evidence="2 3" key="1">
    <citation type="journal article" date="2019" name="Genome Biol. Evol.">
        <title>Whole-Genome Sequencing of the Giant Devil Catfish, Bagarius yarrelli.</title>
        <authorList>
            <person name="Jiang W."/>
            <person name="Lv Y."/>
            <person name="Cheng L."/>
            <person name="Yang K."/>
            <person name="Chao B."/>
            <person name="Wang X."/>
            <person name="Li Y."/>
            <person name="Pan X."/>
            <person name="You X."/>
            <person name="Zhang Y."/>
            <person name="Yang J."/>
            <person name="Li J."/>
            <person name="Zhang X."/>
            <person name="Liu S."/>
            <person name="Sun C."/>
            <person name="Yang J."/>
            <person name="Shi Q."/>
        </authorList>
    </citation>
    <scope>NUCLEOTIDE SEQUENCE [LARGE SCALE GENOMIC DNA]</scope>
    <source>
        <strain evidence="2">JWS20170419001</strain>
        <tissue evidence="2">Muscle</tissue>
    </source>
</reference>
<comment type="caution">
    <text evidence="2">The sequence shown here is derived from an EMBL/GenBank/DDBJ whole genome shotgun (WGS) entry which is preliminary data.</text>
</comment>
<protein>
    <submittedName>
        <fullName evidence="2">Spectrin beta chain, non-erythrocytic 1</fullName>
    </submittedName>
</protein>